<name>A0A6N6M684_9FLAO</name>
<comment type="caution">
    <text evidence="2">The sequence shown here is derived from an EMBL/GenBank/DDBJ whole genome shotgun (WGS) entry which is preliminary data.</text>
</comment>
<evidence type="ECO:0000313" key="3">
    <source>
        <dbReference type="Proteomes" id="UP000435357"/>
    </source>
</evidence>
<keyword evidence="1" id="KW-1133">Transmembrane helix</keyword>
<reference evidence="2 3" key="1">
    <citation type="submission" date="2019-09" db="EMBL/GenBank/DDBJ databases">
        <title>Genomes of Cryomorphaceae.</title>
        <authorList>
            <person name="Bowman J.P."/>
        </authorList>
    </citation>
    <scope>NUCLEOTIDE SEQUENCE [LARGE SCALE GENOMIC DNA]</scope>
    <source>
        <strain evidence="2 3">KCTC 52047</strain>
    </source>
</reference>
<sequence>MIDTLQKQNRANLWLFIATAAYFIMNGAQFWETAIMIPAWTAAPPESLFFFKGPYGLDFKNFWIIVHSSHEVLILIALVFNWKFKKTRNLMLLLLVAHMGVRVWTLQYFAPTIIEFQNMELQSVVDPSLVDKAAEWRNLNYLRVGLFFLINLGFAGLLWSNVKRNSNA</sequence>
<organism evidence="2 3">
    <name type="scientific">Salibacter halophilus</name>
    <dbReference type="NCBI Taxonomy" id="1803916"/>
    <lineage>
        <taxon>Bacteria</taxon>
        <taxon>Pseudomonadati</taxon>
        <taxon>Bacteroidota</taxon>
        <taxon>Flavobacteriia</taxon>
        <taxon>Flavobacteriales</taxon>
        <taxon>Salibacteraceae</taxon>
        <taxon>Salibacter</taxon>
    </lineage>
</organism>
<dbReference type="Proteomes" id="UP000435357">
    <property type="component" value="Unassembled WGS sequence"/>
</dbReference>
<feature type="transmembrane region" description="Helical" evidence="1">
    <location>
        <begin position="62"/>
        <end position="80"/>
    </location>
</feature>
<dbReference type="RefSeq" id="WP_151166724.1">
    <property type="nucleotide sequence ID" value="NZ_WACR01000003.1"/>
</dbReference>
<feature type="transmembrane region" description="Helical" evidence="1">
    <location>
        <begin position="92"/>
        <end position="110"/>
    </location>
</feature>
<dbReference type="AlphaFoldDB" id="A0A6N6M684"/>
<evidence type="ECO:0000313" key="2">
    <source>
        <dbReference type="EMBL" id="KAB1065117.1"/>
    </source>
</evidence>
<feature type="transmembrane region" description="Helical" evidence="1">
    <location>
        <begin position="12"/>
        <end position="31"/>
    </location>
</feature>
<keyword evidence="1" id="KW-0472">Membrane</keyword>
<protein>
    <submittedName>
        <fullName evidence="2">Transposase</fullName>
    </submittedName>
</protein>
<accession>A0A6N6M684</accession>
<dbReference type="OrthoDB" id="663522at2"/>
<feature type="transmembrane region" description="Helical" evidence="1">
    <location>
        <begin position="141"/>
        <end position="162"/>
    </location>
</feature>
<gene>
    <name evidence="2" type="ORF">F3059_03970</name>
</gene>
<keyword evidence="1" id="KW-0812">Transmembrane</keyword>
<dbReference type="EMBL" id="WACR01000003">
    <property type="protein sequence ID" value="KAB1065117.1"/>
    <property type="molecule type" value="Genomic_DNA"/>
</dbReference>
<evidence type="ECO:0000256" key="1">
    <source>
        <dbReference type="SAM" id="Phobius"/>
    </source>
</evidence>
<keyword evidence="3" id="KW-1185">Reference proteome</keyword>
<proteinExistence type="predicted"/>